<feature type="compositionally biased region" description="Basic and acidic residues" evidence="11">
    <location>
        <begin position="698"/>
        <end position="709"/>
    </location>
</feature>
<evidence type="ECO:0000256" key="8">
    <source>
        <dbReference type="ARBA" id="ARBA00023125"/>
    </source>
</evidence>
<proteinExistence type="inferred from homology"/>
<feature type="domain" description="RecC C-terminal" evidence="12">
    <location>
        <begin position="846"/>
        <end position="1076"/>
    </location>
</feature>
<dbReference type="Gene3D" id="1.10.10.990">
    <property type="match status" value="1"/>
</dbReference>
<evidence type="ECO:0000256" key="5">
    <source>
        <dbReference type="ARBA" id="ARBA00022806"/>
    </source>
</evidence>
<evidence type="ECO:0000313" key="14">
    <source>
        <dbReference type="Proteomes" id="UP001056455"/>
    </source>
</evidence>
<dbReference type="InterPro" id="IPR006697">
    <property type="entry name" value="RecC"/>
</dbReference>
<comment type="function">
    <text evidence="10">A helicase/nuclease that prepares dsDNA breaks (DSB) for recombinational DNA repair. Binds to DSBs and unwinds DNA via a highly rapid and processive ATP-dependent bidirectional helicase activity. Unwinds dsDNA until it encounters a Chi (crossover hotspot instigator) sequence from the 3' direction. Cuts ssDNA a few nucleotides 3' to the Chi site. The properties and activities of the enzyme are changed at Chi. The Chi-altered holoenzyme produces a long 3'-ssDNA overhang and facilitates RecA-binding to the ssDNA for homologous DNA recombination and repair. Holoenzyme degrades any linearized DNA that is unable to undergo homologous recombination. In the holoenzyme this subunit recognizes the wild-type Chi sequence, and when added to isolated RecB increases its ATP-dependent helicase processivity.</text>
</comment>
<keyword evidence="8 10" id="KW-0238">DNA-binding</keyword>
<dbReference type="NCBIfam" id="TIGR01450">
    <property type="entry name" value="recC"/>
    <property type="match status" value="1"/>
</dbReference>
<keyword evidence="7 10" id="KW-0067">ATP-binding</keyword>
<dbReference type="GO" id="GO:0008854">
    <property type="term" value="F:exodeoxyribonuclease V activity"/>
    <property type="evidence" value="ECO:0007669"/>
    <property type="project" value="UniProtKB-EC"/>
</dbReference>
<keyword evidence="5 10" id="KW-0347">Helicase</keyword>
<evidence type="ECO:0000259" key="12">
    <source>
        <dbReference type="Pfam" id="PF17946"/>
    </source>
</evidence>
<keyword evidence="4 10" id="KW-0378">Hydrolase</keyword>
<evidence type="ECO:0000256" key="2">
    <source>
        <dbReference type="ARBA" id="ARBA00022741"/>
    </source>
</evidence>
<keyword evidence="3 10" id="KW-0227">DNA damage</keyword>
<evidence type="ECO:0000256" key="6">
    <source>
        <dbReference type="ARBA" id="ARBA00022839"/>
    </source>
</evidence>
<dbReference type="PANTHER" id="PTHR30591:SF1">
    <property type="entry name" value="RECBCD ENZYME SUBUNIT RECC"/>
    <property type="match status" value="1"/>
</dbReference>
<comment type="similarity">
    <text evidence="10">Belongs to the RecC family.</text>
</comment>
<dbReference type="InterPro" id="IPR013986">
    <property type="entry name" value="DExx_box_DNA_helicase_dom_sf"/>
</dbReference>
<dbReference type="HAMAP" id="MF_01486">
    <property type="entry name" value="RecC"/>
    <property type="match status" value="1"/>
</dbReference>
<dbReference type="RefSeq" id="WP_252592934.1">
    <property type="nucleotide sequence ID" value="NZ_CP099489.1"/>
</dbReference>
<dbReference type="InterPro" id="IPR041500">
    <property type="entry name" value="RecC_C"/>
</dbReference>
<keyword evidence="9 10" id="KW-0234">DNA repair</keyword>
<evidence type="ECO:0000313" key="13">
    <source>
        <dbReference type="EMBL" id="USQ79830.1"/>
    </source>
</evidence>
<dbReference type="Proteomes" id="UP001056455">
    <property type="component" value="Chromosome"/>
</dbReference>
<dbReference type="Gene3D" id="1.10.10.160">
    <property type="match status" value="1"/>
</dbReference>
<dbReference type="InterPro" id="IPR011335">
    <property type="entry name" value="Restrct_endonuc-II-like"/>
</dbReference>
<organism evidence="13 14">
    <name type="scientific">Ornithinimicrobium faecis</name>
    <dbReference type="NCBI Taxonomy" id="2934158"/>
    <lineage>
        <taxon>Bacteria</taxon>
        <taxon>Bacillati</taxon>
        <taxon>Actinomycetota</taxon>
        <taxon>Actinomycetes</taxon>
        <taxon>Micrococcales</taxon>
        <taxon>Ornithinimicrobiaceae</taxon>
        <taxon>Ornithinimicrobium</taxon>
    </lineage>
</organism>
<name>A0ABY4YTN2_9MICO</name>
<dbReference type="PIRSF" id="PIRSF000980">
    <property type="entry name" value="RecC"/>
    <property type="match status" value="1"/>
</dbReference>
<dbReference type="EMBL" id="CP099489">
    <property type="protein sequence ID" value="USQ79830.1"/>
    <property type="molecule type" value="Genomic_DNA"/>
</dbReference>
<evidence type="ECO:0000256" key="3">
    <source>
        <dbReference type="ARBA" id="ARBA00022763"/>
    </source>
</evidence>
<comment type="subunit">
    <text evidence="10">Heterotrimer of RecB, RecC and RecD. All subunits contribute to DNA-binding.</text>
</comment>
<dbReference type="InterPro" id="IPR027417">
    <property type="entry name" value="P-loop_NTPase"/>
</dbReference>
<evidence type="ECO:0000256" key="1">
    <source>
        <dbReference type="ARBA" id="ARBA00022722"/>
    </source>
</evidence>
<keyword evidence="14" id="KW-1185">Reference proteome</keyword>
<accession>A0ABY4YTN2</accession>
<dbReference type="SUPFAM" id="SSF52980">
    <property type="entry name" value="Restriction endonuclease-like"/>
    <property type="match status" value="1"/>
</dbReference>
<dbReference type="Gene3D" id="3.40.50.300">
    <property type="entry name" value="P-loop containing nucleotide triphosphate hydrolases"/>
    <property type="match status" value="2"/>
</dbReference>
<dbReference type="Gene3D" id="3.40.50.10930">
    <property type="match status" value="1"/>
</dbReference>
<protein>
    <recommendedName>
        <fullName evidence="10">RecBCD enzyme subunit RecC</fullName>
    </recommendedName>
    <alternativeName>
        <fullName evidence="10">Exonuclease V subunit RecC</fullName>
        <shortName evidence="10">ExoV subunit RecC</shortName>
    </alternativeName>
    <alternativeName>
        <fullName evidence="10">Helicase/nuclease RecBCD subunit RecC</fullName>
    </alternativeName>
</protein>
<sequence>MTLFVHRAVSTDVLADGLGELLATPLEDPFAEEVVAVPAKGVERWLAQQLSHRLGAAPGGGDGVCAGVRFLNPHSLVSLVLGIERDDPWHPDQLTWPVLQAIDESLQESWAGALAAHLGAAGEADEVERGLRRGRRYAVARRLAGLFSAYAVQRPSIIADWREGGAGDGLGAPLPDDLAWQPPLWRAVLDLVEAPAPDVRHDQVAAALRAGGEPQGLELPGRLSLFGHTRIAASEIEVMAALGEHRDVHLWLPQASPAAWDALAEVVADGPVRRAADPSVDQVRHPLLASLGRDARELQRSLSTTGATDARLGALLTTPAPAPAPAGDTPTTLLEWLQHDLERDHIPDADEVAARLLTATDDSVQVHACHGKGRQIQVLRDVLSGLLQDNPDLEPRDILVMCPDIDAYAPLVHAGFGLGEVVRTEQAGDGHPAHRLRVMLADRAPRHTNPLLALAARLVELAGGRLTASEVLDLARSEPVRRRFGLDDDALDRIARWVEEVAIRWGLDADHRATYDLRNFPQNTWRSGLDRVLTGAALDGQDVTHLGQTVALDDLDSGDIDLAGRLAELIERLGSTLTALQGCRTASQWSSTLHEGVLGLATTTASDAWQVTQLERELARIEASAVRGASSTDLALSDVRALLEEHLSGRATRSSFRTGTLTVCTMVPMRSVPHRVVALVGMDDGIFPRTTTPDGDDALARHPMTGERDTRAEDRQLLLDAVMAAGQTLVITYTGADEHSGAERPPAVPLGELLDALAETAHRPASAPALVRRHPLQSYDVRNLGGTAPGEPALLADDAPFSFDPAALAGGRAHQARPVVSESEQAAAPVSAALLPEPLPPLVGDDLALEDLQRFLAHPAQAFLRQRLGLLLPDEPEEPSEGIPIDLDGLERWQIGDRMLRAVLSGTPPEQARQHELWRGSVPPGELGQAVLDDISANVRGIHLASRDLHSDTASSTDLDIELPDGRRLTGTVSGLHGSDPRVITSTYSSIKAKQRLRSWVTVLALAAAGHEDATSHVVGQLKRGRKPGVGHFTHGPVDRPVALTLLGQLVDLYDRGMRAPLPLGVQTACAFVETFHARGDEQAAFYDAEKKWNASTGAFTFPGEQDDPAFVRVLGAGARLRDVAGEPAADEQWTDGVTTRFSQLALRVWQPLIATDAERREWV</sequence>
<reference evidence="13" key="1">
    <citation type="submission" date="2022-06" db="EMBL/GenBank/DDBJ databases">
        <title>Ornithinimicrobium HY1793.</title>
        <authorList>
            <person name="Huang Y."/>
        </authorList>
    </citation>
    <scope>NUCLEOTIDE SEQUENCE</scope>
    <source>
        <strain evidence="13">HY1793</strain>
    </source>
</reference>
<keyword evidence="2 10" id="KW-0547">Nucleotide-binding</keyword>
<evidence type="ECO:0000256" key="9">
    <source>
        <dbReference type="ARBA" id="ARBA00023204"/>
    </source>
</evidence>
<comment type="miscellaneous">
    <text evidence="10">In the RecBCD complex, RecB has a slow 3'-5' helicase, an exonuclease activity and loads RecA onto ssDNA, RecD has a fast 5'-3' helicase activity, while RecC stimulates the ATPase and processivity of the RecB helicase and contributes to recognition of the Chi site.</text>
</comment>
<gene>
    <name evidence="10 13" type="primary">recC</name>
    <name evidence="13" type="ORF">NF556_19940</name>
</gene>
<keyword evidence="1 10" id="KW-0540">Nuclease</keyword>
<dbReference type="SUPFAM" id="SSF52540">
    <property type="entry name" value="P-loop containing nucleoside triphosphate hydrolases"/>
    <property type="match status" value="2"/>
</dbReference>
<dbReference type="Pfam" id="PF17946">
    <property type="entry name" value="RecC_C"/>
    <property type="match status" value="1"/>
</dbReference>
<dbReference type="PANTHER" id="PTHR30591">
    <property type="entry name" value="RECBCD ENZYME SUBUNIT RECC"/>
    <property type="match status" value="1"/>
</dbReference>
<evidence type="ECO:0000256" key="10">
    <source>
        <dbReference type="HAMAP-Rule" id="MF_01486"/>
    </source>
</evidence>
<evidence type="ECO:0000256" key="4">
    <source>
        <dbReference type="ARBA" id="ARBA00022801"/>
    </source>
</evidence>
<evidence type="ECO:0000256" key="7">
    <source>
        <dbReference type="ARBA" id="ARBA00022840"/>
    </source>
</evidence>
<feature type="region of interest" description="Disordered" evidence="11">
    <location>
        <begin position="688"/>
        <end position="709"/>
    </location>
</feature>
<evidence type="ECO:0000256" key="11">
    <source>
        <dbReference type="SAM" id="MobiDB-lite"/>
    </source>
</evidence>
<keyword evidence="6 10" id="KW-0269">Exonuclease</keyword>
<dbReference type="Pfam" id="PF04257">
    <property type="entry name" value="Exonuc_V_gamma"/>
    <property type="match status" value="1"/>
</dbReference>